<keyword evidence="16" id="KW-0407">Ion channel</keyword>
<evidence type="ECO:0000256" key="19">
    <source>
        <dbReference type="ARBA" id="ARBA00049669"/>
    </source>
</evidence>
<evidence type="ECO:0000256" key="6">
    <source>
        <dbReference type="ARBA" id="ARBA00022692"/>
    </source>
</evidence>
<dbReference type="InterPro" id="IPR013783">
    <property type="entry name" value="Ig-like_fold"/>
</dbReference>
<evidence type="ECO:0000256" key="2">
    <source>
        <dbReference type="ARBA" id="ARBA00010404"/>
    </source>
</evidence>
<comment type="subcellular location">
    <subcellularLocation>
        <location evidence="1">Cell membrane</location>
        <topology evidence="1">Single-pass type I membrane protein</topology>
    </subcellularLocation>
</comment>
<dbReference type="PANTHER" id="PTHR10546">
    <property type="entry name" value="SODIUM CHANNEL SUBUNIT BETA-1 AND 3"/>
    <property type="match status" value="1"/>
</dbReference>
<keyword evidence="7 21" id="KW-0732">Signal</keyword>
<dbReference type="CTD" id="55800"/>
<feature type="signal peptide" evidence="21">
    <location>
        <begin position="1"/>
        <end position="24"/>
    </location>
</feature>
<dbReference type="OMA" id="QGSHMKL"/>
<evidence type="ECO:0000256" key="14">
    <source>
        <dbReference type="ARBA" id="ARBA00023180"/>
    </source>
</evidence>
<evidence type="ECO:0000256" key="3">
    <source>
        <dbReference type="ARBA" id="ARBA00022448"/>
    </source>
</evidence>
<dbReference type="GO" id="GO:0086091">
    <property type="term" value="P:regulation of heart rate by cardiac conduction"/>
    <property type="evidence" value="ECO:0007669"/>
    <property type="project" value="TreeGrafter"/>
</dbReference>
<keyword evidence="14" id="KW-0325">Glycoprotein</keyword>
<accession>A0A3Q2CIB7</accession>
<dbReference type="RefSeq" id="XP_015234502.1">
    <property type="nucleotide sequence ID" value="XM_015379016.1"/>
</dbReference>
<dbReference type="SUPFAM" id="SSF48726">
    <property type="entry name" value="Immunoglobulin"/>
    <property type="match status" value="1"/>
</dbReference>
<dbReference type="GeneID" id="107087435"/>
<dbReference type="AlphaFoldDB" id="A0A3Q2CIB7"/>
<dbReference type="SMART" id="SM00409">
    <property type="entry name" value="IG"/>
    <property type="match status" value="1"/>
</dbReference>
<dbReference type="OrthoDB" id="9440529at2759"/>
<evidence type="ECO:0000256" key="8">
    <source>
        <dbReference type="ARBA" id="ARBA00022882"/>
    </source>
</evidence>
<evidence type="ECO:0000256" key="16">
    <source>
        <dbReference type="ARBA" id="ARBA00023303"/>
    </source>
</evidence>
<evidence type="ECO:0000256" key="1">
    <source>
        <dbReference type="ARBA" id="ARBA00004251"/>
    </source>
</evidence>
<evidence type="ECO:0000256" key="18">
    <source>
        <dbReference type="ARBA" id="ARBA00044530"/>
    </source>
</evidence>
<feature type="transmembrane region" description="Helical" evidence="20">
    <location>
        <begin position="162"/>
        <end position="183"/>
    </location>
</feature>
<evidence type="ECO:0000256" key="20">
    <source>
        <dbReference type="SAM" id="Phobius"/>
    </source>
</evidence>
<evidence type="ECO:0000256" key="11">
    <source>
        <dbReference type="ARBA" id="ARBA00023065"/>
    </source>
</evidence>
<feature type="domain" description="Ig-like" evidence="22">
    <location>
        <begin position="24"/>
        <end position="142"/>
    </location>
</feature>
<evidence type="ECO:0000256" key="15">
    <source>
        <dbReference type="ARBA" id="ARBA00023201"/>
    </source>
</evidence>
<evidence type="ECO:0000256" key="5">
    <source>
        <dbReference type="ARBA" id="ARBA00022475"/>
    </source>
</evidence>
<dbReference type="Ensembl" id="ENSCVAT00000007541.1">
    <property type="protein sequence ID" value="ENSCVAP00000004924.1"/>
    <property type="gene ID" value="ENSCVAG00000006232.1"/>
</dbReference>
<dbReference type="InterPro" id="IPR013106">
    <property type="entry name" value="Ig_V-set"/>
</dbReference>
<comment type="similarity">
    <text evidence="2">Belongs to the sodium channel auxiliary subunit SCN3B (TC 8.A.17) family.</text>
</comment>
<evidence type="ECO:0000256" key="21">
    <source>
        <dbReference type="SAM" id="SignalP"/>
    </source>
</evidence>
<feature type="chain" id="PRO_5018591453" description="Sodium channel regulatory subunit beta-3" evidence="21">
    <location>
        <begin position="25"/>
        <end position="217"/>
    </location>
</feature>
<evidence type="ECO:0000256" key="4">
    <source>
        <dbReference type="ARBA" id="ARBA00022461"/>
    </source>
</evidence>
<evidence type="ECO:0000256" key="17">
    <source>
        <dbReference type="ARBA" id="ARBA00023319"/>
    </source>
</evidence>
<organism evidence="23 24">
    <name type="scientific">Cyprinodon variegatus</name>
    <name type="common">Sheepshead minnow</name>
    <dbReference type="NCBI Taxonomy" id="28743"/>
    <lineage>
        <taxon>Eukaryota</taxon>
        <taxon>Metazoa</taxon>
        <taxon>Chordata</taxon>
        <taxon>Craniata</taxon>
        <taxon>Vertebrata</taxon>
        <taxon>Euteleostomi</taxon>
        <taxon>Actinopterygii</taxon>
        <taxon>Neopterygii</taxon>
        <taxon>Teleostei</taxon>
        <taxon>Neoteleostei</taxon>
        <taxon>Acanthomorphata</taxon>
        <taxon>Ovalentaria</taxon>
        <taxon>Atherinomorphae</taxon>
        <taxon>Cyprinodontiformes</taxon>
        <taxon>Cyprinodontidae</taxon>
        <taxon>Cyprinodon</taxon>
    </lineage>
</organism>
<dbReference type="GO" id="GO:0019871">
    <property type="term" value="F:sodium channel inhibitor activity"/>
    <property type="evidence" value="ECO:0007669"/>
    <property type="project" value="TreeGrafter"/>
</dbReference>
<keyword evidence="8" id="KW-0851">Voltage-gated channel</keyword>
<keyword evidence="17" id="KW-0393">Immunoglobulin domain</keyword>
<dbReference type="GO" id="GO:0086005">
    <property type="term" value="P:ventricular cardiac muscle cell action potential"/>
    <property type="evidence" value="ECO:0007669"/>
    <property type="project" value="TreeGrafter"/>
</dbReference>
<keyword evidence="9 20" id="KW-1133">Transmembrane helix</keyword>
<evidence type="ECO:0000256" key="9">
    <source>
        <dbReference type="ARBA" id="ARBA00022989"/>
    </source>
</evidence>
<reference evidence="23" key="2">
    <citation type="submission" date="2025-09" db="UniProtKB">
        <authorList>
            <consortium name="Ensembl"/>
        </authorList>
    </citation>
    <scope>IDENTIFICATION</scope>
</reference>
<keyword evidence="6 20" id="KW-0812">Transmembrane</keyword>
<dbReference type="InterPro" id="IPR007110">
    <property type="entry name" value="Ig-like_dom"/>
</dbReference>
<keyword evidence="12 20" id="KW-0472">Membrane</keyword>
<keyword evidence="10" id="KW-0915">Sodium</keyword>
<dbReference type="GeneTree" id="ENSGT00390000018560"/>
<dbReference type="STRING" id="28743.ENSCVAP00000004924"/>
<keyword evidence="5" id="KW-1003">Cell membrane</keyword>
<evidence type="ECO:0000256" key="13">
    <source>
        <dbReference type="ARBA" id="ARBA00023157"/>
    </source>
</evidence>
<keyword evidence="11" id="KW-0406">Ion transport</keyword>
<dbReference type="Proteomes" id="UP000265020">
    <property type="component" value="Unassembled WGS sequence"/>
</dbReference>
<evidence type="ECO:0000256" key="7">
    <source>
        <dbReference type="ARBA" id="ARBA00022729"/>
    </source>
</evidence>
<evidence type="ECO:0000259" key="22">
    <source>
        <dbReference type="PROSITE" id="PS50835"/>
    </source>
</evidence>
<dbReference type="GO" id="GO:0005272">
    <property type="term" value="F:sodium channel activity"/>
    <property type="evidence" value="ECO:0007669"/>
    <property type="project" value="UniProtKB-KW"/>
</dbReference>
<dbReference type="InterPro" id="IPR036179">
    <property type="entry name" value="Ig-like_dom_sf"/>
</dbReference>
<dbReference type="InterPro" id="IPR027098">
    <property type="entry name" value="Na_channel_b1/b3"/>
</dbReference>
<dbReference type="GO" id="GO:0044325">
    <property type="term" value="F:transmembrane transporter binding"/>
    <property type="evidence" value="ECO:0007669"/>
    <property type="project" value="TreeGrafter"/>
</dbReference>
<keyword evidence="13" id="KW-1015">Disulfide bond</keyword>
<reference evidence="23" key="1">
    <citation type="submission" date="2025-08" db="UniProtKB">
        <authorList>
            <consortium name="Ensembl"/>
        </authorList>
    </citation>
    <scope>IDENTIFICATION</scope>
</reference>
<dbReference type="PANTHER" id="PTHR10546:SF1">
    <property type="entry name" value="SODIUM CHANNEL SUBUNIT BETA-3"/>
    <property type="match status" value="1"/>
</dbReference>
<keyword evidence="24" id="KW-1185">Reference proteome</keyword>
<proteinExistence type="inferred from homology"/>
<keyword evidence="15" id="KW-0739">Sodium transport</keyword>
<evidence type="ECO:0000313" key="24">
    <source>
        <dbReference type="Proteomes" id="UP000265020"/>
    </source>
</evidence>
<comment type="subunit">
    <text evidence="19">A voltage-gated sodium (Nav) channel consists of an ion-conducting pore-forming alpha subunit functional on its own that is regulated by one or more beta subunits. Forms homodimers and homotrimers. SCN3B is non-covalently associated with alpha subunits and induces the formation of alpha subunit oligomers, including trimers. Interacts with SCN5A/Nav1.5; regulatory subunit of SCN5A/Nav1.5. Interacts with SCN7A/Nav2.1; probable regulatory subunit of SCN7A/Nav2.1. Interacts with SCN10A; regulatory subunit of SCN10A/Nav1.8. Interacts with NFASC; probably involved in targeting the sodium channels to the nodes of Ranvier.</text>
</comment>
<dbReference type="Pfam" id="PF07686">
    <property type="entry name" value="V-set"/>
    <property type="match status" value="1"/>
</dbReference>
<evidence type="ECO:0000256" key="10">
    <source>
        <dbReference type="ARBA" id="ARBA00023053"/>
    </source>
</evidence>
<dbReference type="GO" id="GO:0001518">
    <property type="term" value="C:voltage-gated sodium channel complex"/>
    <property type="evidence" value="ECO:0007669"/>
    <property type="project" value="InterPro"/>
</dbReference>
<dbReference type="Gene3D" id="2.60.40.10">
    <property type="entry name" value="Immunoglobulins"/>
    <property type="match status" value="1"/>
</dbReference>
<dbReference type="PROSITE" id="PS50835">
    <property type="entry name" value="IG_LIKE"/>
    <property type="match status" value="1"/>
</dbReference>
<dbReference type="FunFam" id="2.60.40.10:FF:000375">
    <property type="entry name" value="Sodium channel beta 1 subunit"/>
    <property type="match status" value="1"/>
</dbReference>
<dbReference type="InterPro" id="IPR003599">
    <property type="entry name" value="Ig_sub"/>
</dbReference>
<keyword evidence="3" id="KW-0813">Transport</keyword>
<sequence length="217" mass="24929">MVTLRRVHPHTLLLLLFVVHLSRPVCVDVPSDTEAVLGNSMKLTCISCLKREEVKVDTHVIWYFTPTETQNKTKIFKVENDVKEPIDGHFDGRLTWNGSKDLQDLSLWILNVSERDHGFYECEVIRTFDFGAFKPKARRNINFTLTVKEKASNDPAAIYSEIMMYVLLVFLTLWLLVEMVYCYKKISKSDDQAQDALTNYLAVPSEQKDNPVAPATK</sequence>
<protein>
    <recommendedName>
        <fullName evidence="18">Sodium channel regulatory subunit beta-3</fullName>
    </recommendedName>
</protein>
<evidence type="ECO:0000256" key="12">
    <source>
        <dbReference type="ARBA" id="ARBA00023136"/>
    </source>
</evidence>
<keyword evidence="4" id="KW-0894">Sodium channel</keyword>
<evidence type="ECO:0000313" key="23">
    <source>
        <dbReference type="Ensembl" id="ENSCVAP00000004924.1"/>
    </source>
</evidence>
<name>A0A3Q2CIB7_CYPVA</name>